<comment type="cofactor">
    <cofactor evidence="14">
        <name>thiamine diphosphate</name>
        <dbReference type="ChEBI" id="CHEBI:58937"/>
    </cofactor>
    <text evidence="14">Binds 1 thiamine pyrophosphate per subunit.</text>
</comment>
<keyword evidence="6" id="KW-0285">Flavoprotein</keyword>
<feature type="domain" description="Thiamine pyrophosphate enzyme central" evidence="15">
    <location>
        <begin position="213"/>
        <end position="348"/>
    </location>
</feature>
<dbReference type="EMBL" id="CP032550">
    <property type="protein sequence ID" value="QGU27140.1"/>
    <property type="molecule type" value="Genomic_DNA"/>
</dbReference>
<evidence type="ECO:0000313" key="19">
    <source>
        <dbReference type="Proteomes" id="UP000422989"/>
    </source>
</evidence>
<protein>
    <recommendedName>
        <fullName evidence="4 14">Acetolactate synthase</fullName>
        <ecNumber evidence="4 14">2.2.1.6</ecNumber>
    </recommendedName>
</protein>
<dbReference type="NCBIfam" id="TIGR00118">
    <property type="entry name" value="acolac_lg"/>
    <property type="match status" value="1"/>
</dbReference>
<dbReference type="PANTHER" id="PTHR18968">
    <property type="entry name" value="THIAMINE PYROPHOSPHATE ENZYMES"/>
    <property type="match status" value="1"/>
</dbReference>
<dbReference type="CDD" id="cd02015">
    <property type="entry name" value="TPP_AHAS"/>
    <property type="match status" value="1"/>
</dbReference>
<proteinExistence type="inferred from homology"/>
<evidence type="ECO:0000259" key="15">
    <source>
        <dbReference type="Pfam" id="PF00205"/>
    </source>
</evidence>
<dbReference type="UniPathway" id="UPA00047">
    <property type="reaction ID" value="UER00055"/>
</dbReference>
<dbReference type="KEGG" id="moj:D7D94_05270"/>
<dbReference type="InterPro" id="IPR012846">
    <property type="entry name" value="Acetolactate_synth_lsu"/>
</dbReference>
<evidence type="ECO:0000256" key="5">
    <source>
        <dbReference type="ARBA" id="ARBA00022605"/>
    </source>
</evidence>
<dbReference type="PROSITE" id="PS00187">
    <property type="entry name" value="TPP_ENZYMES"/>
    <property type="match status" value="1"/>
</dbReference>
<evidence type="ECO:0000256" key="8">
    <source>
        <dbReference type="ARBA" id="ARBA00022723"/>
    </source>
</evidence>
<dbReference type="InterPro" id="IPR011766">
    <property type="entry name" value="TPP_enzyme_TPP-bd"/>
</dbReference>
<keyword evidence="9" id="KW-0274">FAD</keyword>
<evidence type="ECO:0000256" key="11">
    <source>
        <dbReference type="ARBA" id="ARBA00023052"/>
    </source>
</evidence>
<evidence type="ECO:0000256" key="9">
    <source>
        <dbReference type="ARBA" id="ARBA00022827"/>
    </source>
</evidence>
<evidence type="ECO:0000256" key="4">
    <source>
        <dbReference type="ARBA" id="ARBA00013145"/>
    </source>
</evidence>
<dbReference type="NCBIfam" id="NF005860">
    <property type="entry name" value="PRK07789.1"/>
    <property type="match status" value="1"/>
</dbReference>
<dbReference type="GO" id="GO:0005948">
    <property type="term" value="C:acetolactate synthase complex"/>
    <property type="evidence" value="ECO:0007669"/>
    <property type="project" value="TreeGrafter"/>
</dbReference>
<dbReference type="EC" id="2.2.1.6" evidence="4 14"/>
<dbReference type="GO" id="GO:0050660">
    <property type="term" value="F:flavin adenine dinucleotide binding"/>
    <property type="evidence" value="ECO:0007669"/>
    <property type="project" value="InterPro"/>
</dbReference>
<keyword evidence="19" id="KW-1185">Reference proteome</keyword>
<evidence type="ECO:0000256" key="13">
    <source>
        <dbReference type="ARBA" id="ARBA00048670"/>
    </source>
</evidence>
<dbReference type="FunFam" id="3.40.50.970:FF:000016">
    <property type="entry name" value="Acetolactate synthase"/>
    <property type="match status" value="1"/>
</dbReference>
<dbReference type="FunFam" id="3.40.50.970:FF:000007">
    <property type="entry name" value="Acetolactate synthase"/>
    <property type="match status" value="1"/>
</dbReference>
<evidence type="ECO:0000256" key="12">
    <source>
        <dbReference type="ARBA" id="ARBA00023304"/>
    </source>
</evidence>
<evidence type="ECO:0000256" key="14">
    <source>
        <dbReference type="RuleBase" id="RU003591"/>
    </source>
</evidence>
<dbReference type="CDD" id="cd07035">
    <property type="entry name" value="TPP_PYR_POX_like"/>
    <property type="match status" value="1"/>
</dbReference>
<comment type="pathway">
    <text evidence="1 14">Amino-acid biosynthesis; L-isoleucine biosynthesis; L-isoleucine from 2-oxobutanoate: step 1/4.</text>
</comment>
<dbReference type="GO" id="GO:0003984">
    <property type="term" value="F:acetolactate synthase activity"/>
    <property type="evidence" value="ECO:0007669"/>
    <property type="project" value="UniProtKB-EC"/>
</dbReference>
<dbReference type="PANTHER" id="PTHR18968:SF13">
    <property type="entry name" value="ACETOLACTATE SYNTHASE CATALYTIC SUBUNIT, MITOCHONDRIAL"/>
    <property type="match status" value="1"/>
</dbReference>
<dbReference type="AlphaFoldDB" id="A0A6I6E3X3"/>
<comment type="catalytic activity">
    <reaction evidence="13 14">
        <text>2 pyruvate + H(+) = (2S)-2-acetolactate + CO2</text>
        <dbReference type="Rhea" id="RHEA:25249"/>
        <dbReference type="ChEBI" id="CHEBI:15361"/>
        <dbReference type="ChEBI" id="CHEBI:15378"/>
        <dbReference type="ChEBI" id="CHEBI:16526"/>
        <dbReference type="ChEBI" id="CHEBI:58476"/>
        <dbReference type="EC" id="2.2.1.6"/>
    </reaction>
</comment>
<dbReference type="GO" id="GO:0009099">
    <property type="term" value="P:L-valine biosynthetic process"/>
    <property type="evidence" value="ECO:0007669"/>
    <property type="project" value="UniProtKB-UniPathway"/>
</dbReference>
<dbReference type="FunFam" id="3.40.50.1220:FF:000008">
    <property type="entry name" value="Acetolactate synthase"/>
    <property type="match status" value="1"/>
</dbReference>
<evidence type="ECO:0000256" key="2">
    <source>
        <dbReference type="ARBA" id="ARBA00005025"/>
    </source>
</evidence>
<dbReference type="Gene3D" id="3.40.50.1220">
    <property type="entry name" value="TPP-binding domain"/>
    <property type="match status" value="1"/>
</dbReference>
<comment type="similarity">
    <text evidence="3 14">Belongs to the TPP enzyme family.</text>
</comment>
<evidence type="ECO:0000256" key="10">
    <source>
        <dbReference type="ARBA" id="ARBA00022842"/>
    </source>
</evidence>
<dbReference type="InterPro" id="IPR045229">
    <property type="entry name" value="TPP_enz"/>
</dbReference>
<dbReference type="GO" id="GO:0000287">
    <property type="term" value="F:magnesium ion binding"/>
    <property type="evidence" value="ECO:0007669"/>
    <property type="project" value="UniProtKB-UniRule"/>
</dbReference>
<dbReference type="SUPFAM" id="SSF52467">
    <property type="entry name" value="DHS-like NAD/FAD-binding domain"/>
    <property type="match status" value="1"/>
</dbReference>
<dbReference type="Pfam" id="PF00205">
    <property type="entry name" value="TPP_enzyme_M"/>
    <property type="match status" value="1"/>
</dbReference>
<evidence type="ECO:0000256" key="7">
    <source>
        <dbReference type="ARBA" id="ARBA00022679"/>
    </source>
</evidence>
<gene>
    <name evidence="18" type="ORF">D7D94_05270</name>
</gene>
<dbReference type="SUPFAM" id="SSF52518">
    <property type="entry name" value="Thiamin diphosphate-binding fold (THDP-binding)"/>
    <property type="match status" value="2"/>
</dbReference>
<evidence type="ECO:0000259" key="17">
    <source>
        <dbReference type="Pfam" id="PF02776"/>
    </source>
</evidence>
<feature type="domain" description="Thiamine pyrophosphate enzyme N-terminal TPP-binding" evidence="17">
    <location>
        <begin position="24"/>
        <end position="138"/>
    </location>
</feature>
<keyword evidence="10 14" id="KW-0460">Magnesium</keyword>
<dbReference type="InterPro" id="IPR012001">
    <property type="entry name" value="Thiamin_PyroP_enz_TPP-bd_dom"/>
</dbReference>
<comment type="cofactor">
    <cofactor evidence="14">
        <name>Mg(2+)</name>
        <dbReference type="ChEBI" id="CHEBI:18420"/>
    </cofactor>
    <text evidence="14">Binds 1 Mg(2+) ion per subunit.</text>
</comment>
<dbReference type="InterPro" id="IPR029035">
    <property type="entry name" value="DHS-like_NAD/FAD-binding_dom"/>
</dbReference>
<evidence type="ECO:0000256" key="6">
    <source>
        <dbReference type="ARBA" id="ARBA00022630"/>
    </source>
</evidence>
<dbReference type="RefSeq" id="WP_156241633.1">
    <property type="nucleotide sequence ID" value="NZ_BAAAZL010000006.1"/>
</dbReference>
<keyword evidence="5 14" id="KW-0028">Amino-acid biosynthesis</keyword>
<comment type="pathway">
    <text evidence="2 14">Amino-acid biosynthesis; L-valine biosynthesis; L-valine from pyruvate: step 1/4.</text>
</comment>
<dbReference type="GO" id="GO:0009097">
    <property type="term" value="P:isoleucine biosynthetic process"/>
    <property type="evidence" value="ECO:0007669"/>
    <property type="project" value="UniProtKB-UniPathway"/>
</dbReference>
<dbReference type="InterPro" id="IPR000399">
    <property type="entry name" value="TPP-bd_CS"/>
</dbReference>
<evidence type="ECO:0000313" key="18">
    <source>
        <dbReference type="EMBL" id="QGU27140.1"/>
    </source>
</evidence>
<accession>A0A6I6E3X3</accession>
<dbReference type="UniPathway" id="UPA00049">
    <property type="reaction ID" value="UER00059"/>
</dbReference>
<dbReference type="OrthoDB" id="4494979at2"/>
<keyword evidence="8 14" id="KW-0479">Metal-binding</keyword>
<dbReference type="Pfam" id="PF02775">
    <property type="entry name" value="TPP_enzyme_C"/>
    <property type="match status" value="1"/>
</dbReference>
<dbReference type="GO" id="GO:0030976">
    <property type="term" value="F:thiamine pyrophosphate binding"/>
    <property type="evidence" value="ECO:0007669"/>
    <property type="project" value="UniProtKB-UniRule"/>
</dbReference>
<feature type="domain" description="Thiamine pyrophosphate enzyme TPP-binding" evidence="16">
    <location>
        <begin position="411"/>
        <end position="566"/>
    </location>
</feature>
<keyword evidence="7 14" id="KW-0808">Transferase</keyword>
<dbReference type="Pfam" id="PF02776">
    <property type="entry name" value="TPP_enzyme_N"/>
    <property type="match status" value="1"/>
</dbReference>
<evidence type="ECO:0000259" key="16">
    <source>
        <dbReference type="Pfam" id="PF02775"/>
    </source>
</evidence>
<dbReference type="InterPro" id="IPR012000">
    <property type="entry name" value="Thiamin_PyroP_enz_cen_dom"/>
</dbReference>
<evidence type="ECO:0000256" key="3">
    <source>
        <dbReference type="ARBA" id="ARBA00007812"/>
    </source>
</evidence>
<dbReference type="InterPro" id="IPR029061">
    <property type="entry name" value="THDP-binding"/>
</dbReference>
<dbReference type="Gene3D" id="3.40.50.970">
    <property type="match status" value="2"/>
</dbReference>
<name>A0A6I6E3X3_9MICO</name>
<evidence type="ECO:0000256" key="1">
    <source>
        <dbReference type="ARBA" id="ARBA00004974"/>
    </source>
</evidence>
<reference evidence="18 19" key="1">
    <citation type="submission" date="2018-09" db="EMBL/GenBank/DDBJ databases">
        <title>Whole genome sequencing of Microbacterium oryzae strain MB-10T.</title>
        <authorList>
            <person name="Das S.K."/>
        </authorList>
    </citation>
    <scope>NUCLEOTIDE SEQUENCE [LARGE SCALE GENOMIC DNA]</scope>
    <source>
        <strain evidence="18 19">MB-10</strain>
    </source>
</reference>
<organism evidence="18 19">
    <name type="scientific">Microbacterium oryzae</name>
    <dbReference type="NCBI Taxonomy" id="743009"/>
    <lineage>
        <taxon>Bacteria</taxon>
        <taxon>Bacillati</taxon>
        <taxon>Actinomycetota</taxon>
        <taxon>Actinomycetes</taxon>
        <taxon>Micrococcales</taxon>
        <taxon>Microbacteriaceae</taxon>
        <taxon>Microbacterium</taxon>
    </lineage>
</organism>
<sequence length="601" mass="63938">MPAETASAVPRPPARTTAQAPVLTGAEAVVRTLELLGVTDVFGLPGGAILPVYDPLMSATKLRHILVRHEQGAGHAAEGYAAASGKVGVAIATSGPGATNLVTAIADAYMDSMPVLAITGQVFSTLMGTDAFQEADIVGITMPITKHSFLVKDASEIPGAIAAAYEIASTGRPGPVLVDITKDAQQAEAPFVWPPRYDLPGYRPVTKAHGKQIQAAVALMAEARKPVLYVGGGVIRGNAAAELKTFAEATGAPVVTTLMARGAFPDSHPQHLGMPGMHGAVPAVLALQESDLIVSLGARFDDRVTGKAALFAPHAKVVHVDIDPAEISKIRTADVPIVGDLKEVLVDLDTAFRSVATPDTPDYDEWWAYLRGLQDQYPLGFAPTTDGHLAPQAIIQRIGELTGPEAVYASGVGQHQMWSAQFIKYERPNSWLNSGGAGTMGYSVPAAMGAKVAEPDRVVWAIDGDGCFQMTNQELATCALNNIPIKVAIINNSSLGMVRQWQTLFYDGRYSNTDLQTGHDTVRIPDFVKLAEAYGCLAIRVEREDEVDDAIRLALETNDRPVVIDFVVSADAMVWPMVPQGVSNSYIQYARDHSPAFSEED</sequence>
<keyword evidence="11 14" id="KW-0786">Thiamine pyrophosphate</keyword>
<keyword evidence="12 14" id="KW-0100">Branched-chain amino acid biosynthesis</keyword>
<dbReference type="Proteomes" id="UP000422989">
    <property type="component" value="Chromosome"/>
</dbReference>
<dbReference type="InterPro" id="IPR039368">
    <property type="entry name" value="AHAS_TPP"/>
</dbReference>